<dbReference type="AlphaFoldDB" id="K1SFT7"/>
<proteinExistence type="predicted"/>
<feature type="non-terminal residue" evidence="1">
    <location>
        <position position="1"/>
    </location>
</feature>
<evidence type="ECO:0000313" key="1">
    <source>
        <dbReference type="EMBL" id="EKC52520.1"/>
    </source>
</evidence>
<comment type="caution">
    <text evidence="1">The sequence shown here is derived from an EMBL/GenBank/DDBJ whole genome shotgun (WGS) entry which is preliminary data.</text>
</comment>
<organism evidence="1">
    <name type="scientific">human gut metagenome</name>
    <dbReference type="NCBI Taxonomy" id="408170"/>
    <lineage>
        <taxon>unclassified sequences</taxon>
        <taxon>metagenomes</taxon>
        <taxon>organismal metagenomes</taxon>
    </lineage>
</organism>
<dbReference type="EMBL" id="AJWZ01009010">
    <property type="protein sequence ID" value="EKC52520.1"/>
    <property type="molecule type" value="Genomic_DNA"/>
</dbReference>
<accession>K1SFT7</accession>
<sequence>IYFAKTKEYFQEVMSSYSIGNYRSATVMLYSVAICDLLFKLQELKDMYNDTVANEILKEVDKSRNEHDNKAKSKWEKELVDNIYKKTELLDLEAYTNLNHLYDHRNFSAHPALNENYELVAPSKETTIANIKNILKDILVKPPIFIKNIVNTLTEDLKSKNNLYENEDRKLAMYLNNKYFSKMSNSMKLVTLKAFLEVFVFACREMQIAKTI</sequence>
<gene>
    <name evidence="1" type="ORF">OBE_13046</name>
</gene>
<protein>
    <submittedName>
        <fullName evidence="1">Uncharacterized protein</fullName>
    </submittedName>
</protein>
<reference evidence="1" key="1">
    <citation type="journal article" date="2013" name="Environ. Microbiol.">
        <title>Microbiota from the distal guts of lean and obese adolescents exhibit partial functional redundancy besides clear differences in community structure.</title>
        <authorList>
            <person name="Ferrer M."/>
            <person name="Ruiz A."/>
            <person name="Lanza F."/>
            <person name="Haange S.B."/>
            <person name="Oberbach A."/>
            <person name="Till H."/>
            <person name="Bargiela R."/>
            <person name="Campoy C."/>
            <person name="Segura M.T."/>
            <person name="Richter M."/>
            <person name="von Bergen M."/>
            <person name="Seifert J."/>
            <person name="Suarez A."/>
        </authorList>
    </citation>
    <scope>NUCLEOTIDE SEQUENCE</scope>
</reference>
<name>K1SFT7_9ZZZZ</name>